<name>A0A2T3LAF6_9GAMM</name>
<sequence>MTLEEKMYAVVSPVVHQCFPVKGPFAIHAPVAIWERLGGTPIYFMDNTAADKSHAIVRVTFFETTAIKAAITMKEIEKAMVGTDVFLSSPRTEPVTIADENPDGFYILAQDFNVWFTTN</sequence>
<dbReference type="AlphaFoldDB" id="A0A2T3LAF6"/>
<dbReference type="RefSeq" id="WP_107252927.1">
    <property type="nucleotide sequence ID" value="NZ_PYOC01000002.1"/>
</dbReference>
<accession>A0A2T3LAF6</accession>
<comment type="caution">
    <text evidence="1">The sequence shown here is derived from an EMBL/GenBank/DDBJ whole genome shotgun (WGS) entry which is preliminary data.</text>
</comment>
<proteinExistence type="predicted"/>
<dbReference type="EMBL" id="PYOC01000002">
    <property type="protein sequence ID" value="PSV48320.1"/>
    <property type="molecule type" value="Genomic_DNA"/>
</dbReference>
<evidence type="ECO:0000313" key="2">
    <source>
        <dbReference type="Proteomes" id="UP000241803"/>
    </source>
</evidence>
<reference evidence="1 2" key="1">
    <citation type="submission" date="2018-03" db="EMBL/GenBank/DDBJ databases">
        <title>Whole genome sequencing of Histamine producing bacteria.</title>
        <authorList>
            <person name="Butler K."/>
        </authorList>
    </citation>
    <scope>NUCLEOTIDE SEQUENCE [LARGE SCALE GENOMIC DNA]</scope>
    <source>
        <strain evidence="1 2">ATCC 19614</strain>
    </source>
</reference>
<organism evidence="1 2">
    <name type="scientific">Photobacterium indicum</name>
    <dbReference type="NCBI Taxonomy" id="81447"/>
    <lineage>
        <taxon>Bacteria</taxon>
        <taxon>Pseudomonadati</taxon>
        <taxon>Pseudomonadota</taxon>
        <taxon>Gammaproteobacteria</taxon>
        <taxon>Vibrionales</taxon>
        <taxon>Vibrionaceae</taxon>
        <taxon>Photobacterium</taxon>
    </lineage>
</organism>
<gene>
    <name evidence="1" type="ORF">C9J47_07285</name>
</gene>
<protein>
    <recommendedName>
        <fullName evidence="3">DUF3168 domain-containing protein</fullName>
    </recommendedName>
</protein>
<dbReference type="Proteomes" id="UP000241803">
    <property type="component" value="Unassembled WGS sequence"/>
</dbReference>
<evidence type="ECO:0008006" key="3">
    <source>
        <dbReference type="Google" id="ProtNLM"/>
    </source>
</evidence>
<keyword evidence="2" id="KW-1185">Reference proteome</keyword>
<evidence type="ECO:0000313" key="1">
    <source>
        <dbReference type="EMBL" id="PSV48320.1"/>
    </source>
</evidence>